<comment type="caution">
    <text evidence="2">The sequence shown here is derived from an EMBL/GenBank/DDBJ whole genome shotgun (WGS) entry which is preliminary data.</text>
</comment>
<accession>A0AAV5CCD1</accession>
<dbReference type="Proteomes" id="UP001054889">
    <property type="component" value="Unassembled WGS sequence"/>
</dbReference>
<reference evidence="2" key="1">
    <citation type="journal article" date="2018" name="DNA Res.">
        <title>Multiple hybrid de novo genome assembly of finger millet, an orphan allotetraploid crop.</title>
        <authorList>
            <person name="Hatakeyama M."/>
            <person name="Aluri S."/>
            <person name="Balachadran M.T."/>
            <person name="Sivarajan S.R."/>
            <person name="Patrignani A."/>
            <person name="Gruter S."/>
            <person name="Poveda L."/>
            <person name="Shimizu-Inatsugi R."/>
            <person name="Baeten J."/>
            <person name="Francoijs K.J."/>
            <person name="Nataraja K.N."/>
            <person name="Reddy Y.A.N."/>
            <person name="Phadnis S."/>
            <person name="Ravikumar R.L."/>
            <person name="Schlapbach R."/>
            <person name="Sreeman S.M."/>
            <person name="Shimizu K.K."/>
        </authorList>
    </citation>
    <scope>NUCLEOTIDE SEQUENCE</scope>
</reference>
<proteinExistence type="predicted"/>
<organism evidence="2 3">
    <name type="scientific">Eleusine coracana subsp. coracana</name>
    <dbReference type="NCBI Taxonomy" id="191504"/>
    <lineage>
        <taxon>Eukaryota</taxon>
        <taxon>Viridiplantae</taxon>
        <taxon>Streptophyta</taxon>
        <taxon>Embryophyta</taxon>
        <taxon>Tracheophyta</taxon>
        <taxon>Spermatophyta</taxon>
        <taxon>Magnoliopsida</taxon>
        <taxon>Liliopsida</taxon>
        <taxon>Poales</taxon>
        <taxon>Poaceae</taxon>
        <taxon>PACMAD clade</taxon>
        <taxon>Chloridoideae</taxon>
        <taxon>Cynodonteae</taxon>
        <taxon>Eleusininae</taxon>
        <taxon>Eleusine</taxon>
    </lineage>
</organism>
<dbReference type="AlphaFoldDB" id="A0AAV5CCD1"/>
<sequence>MVMAVDLGRGGDCPPRTCAEEERAGCVPAAEELLLDRVAEEASSSRGRCVRGGSLFLGKSATNTGTRTSGWGRWIYGGARPGRGRVSRARAASRQRLRLPTRRSTIGDARQRRHRGVDLSRTGAGQGRAAGDTGRWAPGRWDVGAGEVGGGLQESGRSARSGRGERPGGGGEVDKSEGERR</sequence>
<evidence type="ECO:0000256" key="1">
    <source>
        <dbReference type="SAM" id="MobiDB-lite"/>
    </source>
</evidence>
<protein>
    <submittedName>
        <fullName evidence="2">Uncharacterized protein</fullName>
    </submittedName>
</protein>
<evidence type="ECO:0000313" key="3">
    <source>
        <dbReference type="Proteomes" id="UP001054889"/>
    </source>
</evidence>
<feature type="compositionally biased region" description="Basic residues" evidence="1">
    <location>
        <begin position="82"/>
        <end position="101"/>
    </location>
</feature>
<evidence type="ECO:0000313" key="2">
    <source>
        <dbReference type="EMBL" id="GJM95721.1"/>
    </source>
</evidence>
<name>A0AAV5CCD1_ELECO</name>
<keyword evidence="3" id="KW-1185">Reference proteome</keyword>
<feature type="compositionally biased region" description="Basic and acidic residues" evidence="1">
    <location>
        <begin position="162"/>
        <end position="181"/>
    </location>
</feature>
<feature type="region of interest" description="Disordered" evidence="1">
    <location>
        <begin position="82"/>
        <end position="181"/>
    </location>
</feature>
<reference evidence="2" key="2">
    <citation type="submission" date="2021-12" db="EMBL/GenBank/DDBJ databases">
        <title>Resequencing data analysis of finger millet.</title>
        <authorList>
            <person name="Hatakeyama M."/>
            <person name="Aluri S."/>
            <person name="Balachadran M.T."/>
            <person name="Sivarajan S.R."/>
            <person name="Poveda L."/>
            <person name="Shimizu-Inatsugi R."/>
            <person name="Schlapbach R."/>
            <person name="Sreeman S.M."/>
            <person name="Shimizu K.K."/>
        </authorList>
    </citation>
    <scope>NUCLEOTIDE SEQUENCE</scope>
</reference>
<dbReference type="EMBL" id="BQKI01000006">
    <property type="protein sequence ID" value="GJM95721.1"/>
    <property type="molecule type" value="Genomic_DNA"/>
</dbReference>
<gene>
    <name evidence="2" type="primary">ga12498</name>
    <name evidence="2" type="ORF">PR202_ga12498</name>
</gene>